<proteinExistence type="predicted"/>
<dbReference type="InParanoid" id="A0A3N0VM36"/>
<dbReference type="Proteomes" id="UP000282106">
    <property type="component" value="Unassembled WGS sequence"/>
</dbReference>
<keyword evidence="1" id="KW-0489">Methyltransferase</keyword>
<dbReference type="EMBL" id="RJVO01000001">
    <property type="protein sequence ID" value="ROH93804.1"/>
    <property type="molecule type" value="Genomic_DNA"/>
</dbReference>
<dbReference type="GO" id="GO:0032259">
    <property type="term" value="P:methylation"/>
    <property type="evidence" value="ECO:0007669"/>
    <property type="project" value="UniProtKB-KW"/>
</dbReference>
<evidence type="ECO:0000313" key="2">
    <source>
        <dbReference type="Proteomes" id="UP000282106"/>
    </source>
</evidence>
<organism evidence="1 2">
    <name type="scientific">Stagnimonas aquatica</name>
    <dbReference type="NCBI Taxonomy" id="2689987"/>
    <lineage>
        <taxon>Bacteria</taxon>
        <taxon>Pseudomonadati</taxon>
        <taxon>Pseudomonadota</taxon>
        <taxon>Gammaproteobacteria</taxon>
        <taxon>Nevskiales</taxon>
        <taxon>Nevskiaceae</taxon>
        <taxon>Stagnimonas</taxon>
    </lineage>
</organism>
<dbReference type="Gene3D" id="3.40.50.150">
    <property type="entry name" value="Vaccinia Virus protein VP39"/>
    <property type="match status" value="1"/>
</dbReference>
<name>A0A3N0VM36_9GAMM</name>
<keyword evidence="2" id="KW-1185">Reference proteome</keyword>
<dbReference type="GO" id="GO:0008168">
    <property type="term" value="F:methyltransferase activity"/>
    <property type="evidence" value="ECO:0007669"/>
    <property type="project" value="UniProtKB-KW"/>
</dbReference>
<dbReference type="AlphaFoldDB" id="A0A3N0VM36"/>
<dbReference type="CDD" id="cd02440">
    <property type="entry name" value="AdoMet_MTases"/>
    <property type="match status" value="1"/>
</dbReference>
<dbReference type="SUPFAM" id="SSF53335">
    <property type="entry name" value="S-adenosyl-L-methionine-dependent methyltransferases"/>
    <property type="match status" value="1"/>
</dbReference>
<dbReference type="PIRSF" id="PIRSF031679">
    <property type="entry name" value="Mtase_Alr7345_prd"/>
    <property type="match status" value="1"/>
</dbReference>
<sequence>MLPVPGLALEKPVAIKEAPKALREAVAAPHRSPEFRERDRYRHPLETLEFFGVEPNMSVVELWPGAGWYTEILAPYLRQRGNYIAAGFVLDENSPRYQLRLNEVLLNKLRAQPALYDRAQLTTLGPPDHWQIAPEGSADRVLSFRNVHNWLAGDYAPQVFAAAYRALKPGGLFCIVEHRAWPGSSLEQMKKSGYVTEEEVYRLAEEAGFLALSGSEINANPKDSKDYPEGVWTLPPTLALKDQDREKYLAIGESDRMTLRFIKPAKR</sequence>
<gene>
    <name evidence="1" type="ORF">ED208_00675</name>
</gene>
<evidence type="ECO:0000313" key="1">
    <source>
        <dbReference type="EMBL" id="ROH93804.1"/>
    </source>
</evidence>
<keyword evidence="1" id="KW-0808">Transferase</keyword>
<reference evidence="1 2" key="1">
    <citation type="submission" date="2018-10" db="EMBL/GenBank/DDBJ databases">
        <authorList>
            <person name="Chen W.-M."/>
        </authorList>
    </citation>
    <scope>NUCLEOTIDE SEQUENCE [LARGE SCALE GENOMIC DNA]</scope>
    <source>
        <strain evidence="1 2">THS-13</strain>
    </source>
</reference>
<accession>A0A3N0VM36</accession>
<dbReference type="InterPro" id="IPR029063">
    <property type="entry name" value="SAM-dependent_MTases_sf"/>
</dbReference>
<comment type="caution">
    <text evidence="1">The sequence shown here is derived from an EMBL/GenBank/DDBJ whole genome shotgun (WGS) entry which is preliminary data.</text>
</comment>
<protein>
    <submittedName>
        <fullName evidence="1">Methyltransferase</fullName>
    </submittedName>
</protein>
<dbReference type="InterPro" id="IPR016980">
    <property type="entry name" value="S-AdoMet-dep_MeTrfase_Alr7345"/>
</dbReference>